<protein>
    <submittedName>
        <fullName evidence="1">Uncharacterized protein</fullName>
    </submittedName>
</protein>
<gene>
    <name evidence="1" type="ORF">HID58_075999</name>
</gene>
<reference evidence="1 2" key="1">
    <citation type="submission" date="2021-05" db="EMBL/GenBank/DDBJ databases">
        <title>Genome Assembly of Synthetic Allotetraploid Brassica napus Reveals Homoeologous Exchanges between Subgenomes.</title>
        <authorList>
            <person name="Davis J.T."/>
        </authorList>
    </citation>
    <scope>NUCLEOTIDE SEQUENCE [LARGE SCALE GENOMIC DNA]</scope>
    <source>
        <strain evidence="2">cv. Da-Ae</strain>
        <tissue evidence="1">Seedling</tissue>
    </source>
</reference>
<evidence type="ECO:0000313" key="1">
    <source>
        <dbReference type="EMBL" id="KAH0868977.1"/>
    </source>
</evidence>
<dbReference type="Proteomes" id="UP000824890">
    <property type="component" value="Unassembled WGS sequence"/>
</dbReference>
<sequence length="230" mass="26083">MQPPRSLFNASLTPARRCNYSYKKVGLPTLRIISSFSPNKPVSLFSEKFSFCFEDRTLLLQCTSAVALFMGCKERPTRRTHRSEYASTGFTGSYVLPFMSKIYFPTGRSSSNVQVWLLYLWDARNVQQDELMGVNMLLLDSQPRSLFNANLTPARRCNCGYKKVGFPTLRIISSSSPNKPVSLFSEKFSFCFEDRTLLLQCTSAVALFMGCQERPTRRTHGSEYASTGFT</sequence>
<comment type="caution">
    <text evidence="1">The sequence shown here is derived from an EMBL/GenBank/DDBJ whole genome shotgun (WGS) entry which is preliminary data.</text>
</comment>
<organism evidence="1 2">
    <name type="scientific">Brassica napus</name>
    <name type="common">Rape</name>
    <dbReference type="NCBI Taxonomy" id="3708"/>
    <lineage>
        <taxon>Eukaryota</taxon>
        <taxon>Viridiplantae</taxon>
        <taxon>Streptophyta</taxon>
        <taxon>Embryophyta</taxon>
        <taxon>Tracheophyta</taxon>
        <taxon>Spermatophyta</taxon>
        <taxon>Magnoliopsida</taxon>
        <taxon>eudicotyledons</taxon>
        <taxon>Gunneridae</taxon>
        <taxon>Pentapetalae</taxon>
        <taxon>rosids</taxon>
        <taxon>malvids</taxon>
        <taxon>Brassicales</taxon>
        <taxon>Brassicaceae</taxon>
        <taxon>Brassiceae</taxon>
        <taxon>Brassica</taxon>
    </lineage>
</organism>
<proteinExistence type="predicted"/>
<name>A0ABQ7YMZ8_BRANA</name>
<accession>A0ABQ7YMZ8</accession>
<keyword evidence="2" id="KW-1185">Reference proteome</keyword>
<dbReference type="EMBL" id="JAGKQM010000017">
    <property type="protein sequence ID" value="KAH0868977.1"/>
    <property type="molecule type" value="Genomic_DNA"/>
</dbReference>
<feature type="non-terminal residue" evidence="1">
    <location>
        <position position="230"/>
    </location>
</feature>
<evidence type="ECO:0000313" key="2">
    <source>
        <dbReference type="Proteomes" id="UP000824890"/>
    </source>
</evidence>